<keyword evidence="1 2" id="KW-0732">Signal</keyword>
<dbReference type="Pfam" id="PF10091">
    <property type="entry name" value="Glycoamylase"/>
    <property type="match status" value="1"/>
</dbReference>
<organism evidence="5 6">
    <name type="scientific">Echinicola strongylocentroti</name>
    <dbReference type="NCBI Taxonomy" id="1795355"/>
    <lineage>
        <taxon>Bacteria</taxon>
        <taxon>Pseudomonadati</taxon>
        <taxon>Bacteroidota</taxon>
        <taxon>Cytophagia</taxon>
        <taxon>Cytophagales</taxon>
        <taxon>Cyclobacteriaceae</taxon>
        <taxon>Echinicola</taxon>
    </lineage>
</organism>
<protein>
    <recommendedName>
        <fullName evidence="7">Beta-glucosidase</fullName>
    </recommendedName>
</protein>
<evidence type="ECO:0000313" key="6">
    <source>
        <dbReference type="Proteomes" id="UP000248688"/>
    </source>
</evidence>
<evidence type="ECO:0000256" key="1">
    <source>
        <dbReference type="ARBA" id="ARBA00022729"/>
    </source>
</evidence>
<evidence type="ECO:0008006" key="7">
    <source>
        <dbReference type="Google" id="ProtNLM"/>
    </source>
</evidence>
<evidence type="ECO:0000259" key="3">
    <source>
        <dbReference type="Pfam" id="PF10091"/>
    </source>
</evidence>
<dbReference type="InterPro" id="IPR014755">
    <property type="entry name" value="Cu-Rt/internalin_Ig-like"/>
</dbReference>
<name>A0A2Z4ILG7_9BACT</name>
<proteinExistence type="predicted"/>
<dbReference type="Gene3D" id="2.60.40.1220">
    <property type="match status" value="1"/>
</dbReference>
<gene>
    <name evidence="5" type="ORF">DN752_18475</name>
</gene>
<evidence type="ECO:0000256" key="2">
    <source>
        <dbReference type="SAM" id="SignalP"/>
    </source>
</evidence>
<feature type="domain" description="SbsA Ig-like" evidence="4">
    <location>
        <begin position="41"/>
        <end position="135"/>
    </location>
</feature>
<feature type="domain" description="SbsA Ig-like" evidence="4">
    <location>
        <begin position="159"/>
        <end position="237"/>
    </location>
</feature>
<accession>A0A2Z4ILG7</accession>
<sequence length="655" mass="72628">MLKMMRPIFTLLFFLLITACNKDDETLVALELTGAHIGDTSLDPTGITENIAIDRSISLSFSHPIKQSSIASAISLSSDQASVPFSAHLLSDNKTITITPEGTLQSSTTYLLEIGTSLTSTGGGAFMGTTFNFTTQLGTLAVTNASILESDTTTTGRIQQVPVNFQATFSFNHPINESTLPGAFDLSGPTSPALQFELSDNDQTVTVTSSSPLTYLSRYTLKISDRLQGSNGEQFTETNSEFYSAIDDTPKFPVLSEEALLTKVQEQTFRYFWDFAHPTSGLVRERNTAGNTVTIGGSGFGVMALIVGVERGFITRQEALDRWTKIVDFLAAADRFHGAWPHWMNGETGKTIPFSTKDNGGDLVETAFMVQGLLTVRAYLDSSNTAENELIDKITQLWESVEWDWYTKDGSNVLYWHWSPNYGWEQNLPIRGYIESLIVYVLAAASPTHPIAKDVYESGWARNGEIQNGSSYFQQQLPLGDEYGGPLFFAHYSFLGLDPRNLSDQYANYWEQNTAHSLINQAYCQQNPKGFIGYSDEVWGLTASDNPNGYSAHSPTNDLGVITPTAALSSFPYTPDASMDALQFFYYKLGDKLWGEHGFYDAFNITENWYADSYLAIDQGPIILMIENHRTGLLWEVFMKDQEVQSGLDRLGFSY</sequence>
<dbReference type="InterPro" id="IPR032812">
    <property type="entry name" value="SbsA_Ig"/>
</dbReference>
<reference evidence="5 6" key="1">
    <citation type="submission" date="2018-06" db="EMBL/GenBank/DDBJ databases">
        <title>Echinicola strongylocentroti sp. nov., isolated from a sea urchin Strongylocentrotus intermedius.</title>
        <authorList>
            <person name="Bae S.S."/>
        </authorList>
    </citation>
    <scope>NUCLEOTIDE SEQUENCE [LARGE SCALE GENOMIC DNA]</scope>
    <source>
        <strain evidence="5 6">MEBiC08714</strain>
    </source>
</reference>
<dbReference type="Proteomes" id="UP000248688">
    <property type="component" value="Chromosome"/>
</dbReference>
<dbReference type="AlphaFoldDB" id="A0A2Z4ILG7"/>
<feature type="signal peptide" evidence="2">
    <location>
        <begin position="1"/>
        <end position="22"/>
    </location>
</feature>
<evidence type="ECO:0000259" key="4">
    <source>
        <dbReference type="Pfam" id="PF13205"/>
    </source>
</evidence>
<dbReference type="OrthoDB" id="5937621at2"/>
<feature type="domain" description="Glycoamylase-like" evidence="3">
    <location>
        <begin position="429"/>
        <end position="641"/>
    </location>
</feature>
<dbReference type="EMBL" id="CP030041">
    <property type="protein sequence ID" value="AWW31962.1"/>
    <property type="molecule type" value="Genomic_DNA"/>
</dbReference>
<dbReference type="KEGG" id="est:DN752_18475"/>
<dbReference type="InterPro" id="IPR019282">
    <property type="entry name" value="Glycoamylase-like_cons_dom"/>
</dbReference>
<feature type="chain" id="PRO_5016322098" description="Beta-glucosidase" evidence="2">
    <location>
        <begin position="23"/>
        <end position="655"/>
    </location>
</feature>
<evidence type="ECO:0000313" key="5">
    <source>
        <dbReference type="EMBL" id="AWW31962.1"/>
    </source>
</evidence>
<dbReference type="Pfam" id="PF13205">
    <property type="entry name" value="Big_5"/>
    <property type="match status" value="2"/>
</dbReference>
<keyword evidence="6" id="KW-1185">Reference proteome</keyword>
<dbReference type="PROSITE" id="PS51257">
    <property type="entry name" value="PROKAR_LIPOPROTEIN"/>
    <property type="match status" value="1"/>
</dbReference>
<dbReference type="Gene3D" id="1.50.10.140">
    <property type="match status" value="1"/>
</dbReference>